<sequence>MKQYCCELRQHISKNYIPITHDSVGTVEFHIVIDRGGDILLLKQISSSG</sequence>
<name>A0A382RGG4_9ZZZZ</name>
<gene>
    <name evidence="1" type="ORF">METZ01_LOCUS349663</name>
</gene>
<dbReference type="AlphaFoldDB" id="A0A382RGG4"/>
<protein>
    <submittedName>
        <fullName evidence="1">Uncharacterized protein</fullName>
    </submittedName>
</protein>
<evidence type="ECO:0000313" key="1">
    <source>
        <dbReference type="EMBL" id="SVC96809.1"/>
    </source>
</evidence>
<accession>A0A382RGG4</accession>
<feature type="non-terminal residue" evidence="1">
    <location>
        <position position="49"/>
    </location>
</feature>
<proteinExistence type="predicted"/>
<reference evidence="1" key="1">
    <citation type="submission" date="2018-05" db="EMBL/GenBank/DDBJ databases">
        <authorList>
            <person name="Lanie J.A."/>
            <person name="Ng W.-L."/>
            <person name="Kazmierczak K.M."/>
            <person name="Andrzejewski T.M."/>
            <person name="Davidsen T.M."/>
            <person name="Wayne K.J."/>
            <person name="Tettelin H."/>
            <person name="Glass J.I."/>
            <person name="Rusch D."/>
            <person name="Podicherti R."/>
            <person name="Tsui H.-C.T."/>
            <person name="Winkler M.E."/>
        </authorList>
    </citation>
    <scope>NUCLEOTIDE SEQUENCE</scope>
</reference>
<organism evidence="1">
    <name type="scientific">marine metagenome</name>
    <dbReference type="NCBI Taxonomy" id="408172"/>
    <lineage>
        <taxon>unclassified sequences</taxon>
        <taxon>metagenomes</taxon>
        <taxon>ecological metagenomes</taxon>
    </lineage>
</organism>
<dbReference type="EMBL" id="UINC01121557">
    <property type="protein sequence ID" value="SVC96809.1"/>
    <property type="molecule type" value="Genomic_DNA"/>
</dbReference>